<evidence type="ECO:0000259" key="1">
    <source>
        <dbReference type="Pfam" id="PF17171"/>
    </source>
</evidence>
<dbReference type="RefSeq" id="WP_115835951.1">
    <property type="nucleotide sequence ID" value="NZ_CP025086.1"/>
</dbReference>
<evidence type="ECO:0000259" key="2">
    <source>
        <dbReference type="Pfam" id="PF17172"/>
    </source>
</evidence>
<gene>
    <name evidence="3" type="ORF">DES32_1419</name>
</gene>
<dbReference type="InterPro" id="IPR040079">
    <property type="entry name" value="Glutathione_S-Trfase"/>
</dbReference>
<evidence type="ECO:0000313" key="3">
    <source>
        <dbReference type="EMBL" id="REF87789.1"/>
    </source>
</evidence>
<dbReference type="InterPro" id="IPR036282">
    <property type="entry name" value="Glutathione-S-Trfase_C_sf"/>
</dbReference>
<dbReference type="SFLD" id="SFLDG01200">
    <property type="entry name" value="SUF1.1"/>
    <property type="match status" value="1"/>
</dbReference>
<protein>
    <submittedName>
        <fullName evidence="3">Glutathione S-transferase</fullName>
    </submittedName>
</protein>
<dbReference type="Pfam" id="PF17171">
    <property type="entry name" value="GST_C_6"/>
    <property type="match status" value="1"/>
</dbReference>
<dbReference type="CDD" id="cd03193">
    <property type="entry name" value="GST_C_Metaxin"/>
    <property type="match status" value="1"/>
</dbReference>
<evidence type="ECO:0000313" key="4">
    <source>
        <dbReference type="Proteomes" id="UP000256900"/>
    </source>
</evidence>
<dbReference type="Pfam" id="PF17172">
    <property type="entry name" value="GST_N_4"/>
    <property type="match status" value="1"/>
</dbReference>
<dbReference type="GO" id="GO:0005737">
    <property type="term" value="C:cytoplasm"/>
    <property type="evidence" value="ECO:0007669"/>
    <property type="project" value="TreeGrafter"/>
</dbReference>
<dbReference type="InterPro" id="IPR033468">
    <property type="entry name" value="Metaxin_GST"/>
</dbReference>
<feature type="domain" description="Thioredoxin-like fold" evidence="2">
    <location>
        <begin position="17"/>
        <end position="112"/>
    </location>
</feature>
<sequence length="237" mass="26489">MIDLHVFPSPWPFNPSPFCLKAETYCRLAEIEFRTVDSLPLRAPRGKLPFLTDGPEKIPDSARIISYLKQRYGDRLDGELDATQRAKGHLIRRCCEESLYFTILYSRWIDPEGWKVIKRALFGAAPPLVRDAVAAMARRGVRRALYGQGYGRFAPQEVFTHGAADLEALAAFIAPDGFAVGARPTSYDATLFAFLTNILEAPVETSLKAAAQKYPELSAYLARMRAHLDQKAEAPKL</sequence>
<name>A0A3D9Z390_9HYPH</name>
<dbReference type="PANTHER" id="PTHR12289:SF41">
    <property type="entry name" value="FAILED AXON CONNECTIONS-RELATED"/>
    <property type="match status" value="1"/>
</dbReference>
<keyword evidence="3" id="KW-0808">Transferase</keyword>
<dbReference type="PANTHER" id="PTHR12289">
    <property type="entry name" value="METAXIN RELATED"/>
    <property type="match status" value="1"/>
</dbReference>
<dbReference type="Gene3D" id="3.40.30.10">
    <property type="entry name" value="Glutaredoxin"/>
    <property type="match status" value="1"/>
</dbReference>
<dbReference type="InterPro" id="IPR036249">
    <property type="entry name" value="Thioredoxin-like_sf"/>
</dbReference>
<dbReference type="InterPro" id="IPR050931">
    <property type="entry name" value="Mito_Protein_Transport_Metaxin"/>
</dbReference>
<dbReference type="GO" id="GO:0016740">
    <property type="term" value="F:transferase activity"/>
    <property type="evidence" value="ECO:0007669"/>
    <property type="project" value="UniProtKB-KW"/>
</dbReference>
<dbReference type="SFLD" id="SFLDG01180">
    <property type="entry name" value="SUF1"/>
    <property type="match status" value="1"/>
</dbReference>
<dbReference type="InterPro" id="IPR012336">
    <property type="entry name" value="Thioredoxin-like_fold"/>
</dbReference>
<dbReference type="OrthoDB" id="7664269at2"/>
<dbReference type="SUPFAM" id="SSF47616">
    <property type="entry name" value="GST C-terminal domain-like"/>
    <property type="match status" value="1"/>
</dbReference>
<accession>A0A3D9Z390</accession>
<proteinExistence type="predicted"/>
<dbReference type="EMBL" id="QUMO01000002">
    <property type="protein sequence ID" value="REF87789.1"/>
    <property type="molecule type" value="Genomic_DNA"/>
</dbReference>
<dbReference type="InterPro" id="IPR026928">
    <property type="entry name" value="FAX/IsoI-like"/>
</dbReference>
<dbReference type="SFLD" id="SFLDS00019">
    <property type="entry name" value="Glutathione_Transferase_(cytos"/>
    <property type="match status" value="1"/>
</dbReference>
<dbReference type="Proteomes" id="UP000256900">
    <property type="component" value="Unassembled WGS sequence"/>
</dbReference>
<keyword evidence="4" id="KW-1185">Reference proteome</keyword>
<dbReference type="Gene3D" id="1.20.1050.10">
    <property type="match status" value="1"/>
</dbReference>
<feature type="domain" description="Metaxin glutathione S-transferase" evidence="1">
    <location>
        <begin position="163"/>
        <end position="224"/>
    </location>
</feature>
<reference evidence="3 4" key="1">
    <citation type="submission" date="2018-08" db="EMBL/GenBank/DDBJ databases">
        <title>Genomic Encyclopedia of Type Strains, Phase IV (KMG-IV): sequencing the most valuable type-strain genomes for metagenomic binning, comparative biology and taxonomic classification.</title>
        <authorList>
            <person name="Goeker M."/>
        </authorList>
    </citation>
    <scope>NUCLEOTIDE SEQUENCE [LARGE SCALE GENOMIC DNA]</scope>
    <source>
        <strain evidence="3 4">BW863</strain>
    </source>
</reference>
<dbReference type="AlphaFoldDB" id="A0A3D9Z390"/>
<organism evidence="3 4">
    <name type="scientific">Methylovirgula ligni</name>
    <dbReference type="NCBI Taxonomy" id="569860"/>
    <lineage>
        <taxon>Bacteria</taxon>
        <taxon>Pseudomonadati</taxon>
        <taxon>Pseudomonadota</taxon>
        <taxon>Alphaproteobacteria</taxon>
        <taxon>Hyphomicrobiales</taxon>
        <taxon>Beijerinckiaceae</taxon>
        <taxon>Methylovirgula</taxon>
    </lineage>
</organism>
<comment type="caution">
    <text evidence="3">The sequence shown here is derived from an EMBL/GenBank/DDBJ whole genome shotgun (WGS) entry which is preliminary data.</text>
</comment>
<dbReference type="SUPFAM" id="SSF52833">
    <property type="entry name" value="Thioredoxin-like"/>
    <property type="match status" value="1"/>
</dbReference>